<comment type="catalytic activity">
    <reaction evidence="13">
        <text>N(6),N(6)-dimethyl-L-lysyl(4)-[histone H3] + S-adenosyl-L-methionine = N(6),N(6),N(6)-trimethyl-L-lysyl(4)-[histone H3] + S-adenosyl-L-homocysteine + H(+)</text>
        <dbReference type="Rhea" id="RHEA:60272"/>
        <dbReference type="Rhea" id="RHEA-COMP:15537"/>
        <dbReference type="Rhea" id="RHEA-COMP:15540"/>
        <dbReference type="ChEBI" id="CHEBI:15378"/>
        <dbReference type="ChEBI" id="CHEBI:57856"/>
        <dbReference type="ChEBI" id="CHEBI:59789"/>
        <dbReference type="ChEBI" id="CHEBI:61961"/>
        <dbReference type="ChEBI" id="CHEBI:61976"/>
    </reaction>
</comment>
<dbReference type="PANTHER" id="PTHR45814:SF2">
    <property type="entry name" value="HISTONE-LYSINE N-METHYLTRANSFERASE SETD1"/>
    <property type="match status" value="1"/>
</dbReference>
<evidence type="ECO:0000256" key="3">
    <source>
        <dbReference type="ARBA" id="ARBA00015839"/>
    </source>
</evidence>
<evidence type="ECO:0000313" key="18">
    <source>
        <dbReference type="Proteomes" id="UP000010422"/>
    </source>
</evidence>
<proteinExistence type="predicted"/>
<accession>L0PBG5</accession>
<dbReference type="FunFam" id="2.170.270.10:FF:000010">
    <property type="entry name" value="Histone-lysine N-methyltransferase"/>
    <property type="match status" value="1"/>
</dbReference>
<dbReference type="EMBL" id="CAKM01000182">
    <property type="protein sequence ID" value="CCJ29409.1"/>
    <property type="molecule type" value="Genomic_DNA"/>
</dbReference>
<evidence type="ECO:0000259" key="15">
    <source>
        <dbReference type="PROSITE" id="PS50280"/>
    </source>
</evidence>
<dbReference type="GO" id="GO:0048188">
    <property type="term" value="C:Set1C/COMPASS complex"/>
    <property type="evidence" value="ECO:0007669"/>
    <property type="project" value="TreeGrafter"/>
</dbReference>
<sequence>MKIEDDSSDIFKESITDDVQSSEGESCEDNLSEYEEKPKRKKYLKKSKKINKTDKTDIVNDENVNFSQDNLIPFTSKETLLSDDGVDILLDIYGIQSIVKDEEDFSFLLEALKTVESAEIDDIALWAWRKKEIKTSNVDGYPVITRLPKDKGYNRINKSGSARTEGYFTITDTEKSLYLPLRNKAIIPTEPSTTSISSRMNRINNRRLAVGIEMQKKISSSETDILRFNALKARKKQLKFSKSPIHNWGLYAMEHIDMGDMVIEYVGEIVRQTVADIRERQYERQGIGSSYLFRIDDDTVVDATKKGNIARFINHSCDPSCTAKIIRVEGEKKIVIYAHRDIEKGEEITYDYKFPIEDVKIPCLCGAKACRGTLN</sequence>
<gene>
    <name evidence="17" type="ORF">PNEJI1_002250</name>
</gene>
<evidence type="ECO:0000256" key="8">
    <source>
        <dbReference type="ARBA" id="ARBA00022884"/>
    </source>
</evidence>
<dbReference type="InterPro" id="IPR003616">
    <property type="entry name" value="Post-SET_dom"/>
</dbReference>
<feature type="compositionally biased region" description="Basic and acidic residues" evidence="14">
    <location>
        <begin position="1"/>
        <end position="15"/>
    </location>
</feature>
<evidence type="ECO:0000256" key="14">
    <source>
        <dbReference type="SAM" id="MobiDB-lite"/>
    </source>
</evidence>
<comment type="catalytic activity">
    <reaction evidence="11">
        <text>L-lysyl(4)-[histone H3] + 3 S-adenosyl-L-methionine = N(6),N(6),N(6)-trimethyl-L-lysyl(4)-[histone H3] + 3 S-adenosyl-L-homocysteine + 3 H(+)</text>
        <dbReference type="Rhea" id="RHEA:60260"/>
        <dbReference type="Rhea" id="RHEA-COMP:15537"/>
        <dbReference type="Rhea" id="RHEA-COMP:15547"/>
        <dbReference type="ChEBI" id="CHEBI:15378"/>
        <dbReference type="ChEBI" id="CHEBI:29969"/>
        <dbReference type="ChEBI" id="CHEBI:57856"/>
        <dbReference type="ChEBI" id="CHEBI:59789"/>
        <dbReference type="ChEBI" id="CHEBI:61961"/>
        <dbReference type="EC" id="2.1.1.354"/>
    </reaction>
</comment>
<evidence type="ECO:0000256" key="9">
    <source>
        <dbReference type="ARBA" id="ARBA00023242"/>
    </source>
</evidence>
<feature type="domain" description="SET" evidence="15">
    <location>
        <begin position="236"/>
        <end position="353"/>
    </location>
</feature>
<dbReference type="Proteomes" id="UP000010422">
    <property type="component" value="Unassembled WGS sequence"/>
</dbReference>
<evidence type="ECO:0000256" key="6">
    <source>
        <dbReference type="ARBA" id="ARBA00022691"/>
    </source>
</evidence>
<evidence type="ECO:0000256" key="10">
    <source>
        <dbReference type="ARBA" id="ARBA00030093"/>
    </source>
</evidence>
<organism evidence="18">
    <name type="scientific">Pneumocystis jirovecii</name>
    <name type="common">Human pneumocystis pneumonia agent</name>
    <dbReference type="NCBI Taxonomy" id="42068"/>
    <lineage>
        <taxon>Eukaryota</taxon>
        <taxon>Fungi</taxon>
        <taxon>Dikarya</taxon>
        <taxon>Ascomycota</taxon>
        <taxon>Taphrinomycotina</taxon>
        <taxon>Pneumocystomycetes</taxon>
        <taxon>Pneumocystaceae</taxon>
        <taxon>Pneumocystis</taxon>
    </lineage>
</organism>
<dbReference type="SMART" id="SM00508">
    <property type="entry name" value="PostSET"/>
    <property type="match status" value="1"/>
</dbReference>
<evidence type="ECO:0000256" key="1">
    <source>
        <dbReference type="ARBA" id="ARBA00004123"/>
    </source>
</evidence>
<dbReference type="Gene3D" id="2.170.270.10">
    <property type="entry name" value="SET domain"/>
    <property type="match status" value="1"/>
</dbReference>
<evidence type="ECO:0000256" key="4">
    <source>
        <dbReference type="ARBA" id="ARBA00022603"/>
    </source>
</evidence>
<comment type="subcellular location">
    <subcellularLocation>
        <location evidence="1">Nucleus</location>
    </subcellularLocation>
</comment>
<feature type="region of interest" description="Disordered" evidence="14">
    <location>
        <begin position="1"/>
        <end position="41"/>
    </location>
</feature>
<dbReference type="GO" id="GO:0032259">
    <property type="term" value="P:methylation"/>
    <property type="evidence" value="ECO:0007669"/>
    <property type="project" value="UniProtKB-KW"/>
</dbReference>
<dbReference type="VEuPathDB" id="FungiDB:PNEJI1_002250"/>
<evidence type="ECO:0000256" key="11">
    <source>
        <dbReference type="ARBA" id="ARBA00047571"/>
    </source>
</evidence>
<reference evidence="17 18" key="1">
    <citation type="journal article" date="2012" name="MBio">
        <title>De novo assembly of the Pneumocystis jirovecii genome from a single bronchoalveolar lavage fluid specimen from a patient.</title>
        <authorList>
            <person name="Cisse O.H."/>
            <person name="Pagni M."/>
            <person name="Hauser P.M."/>
        </authorList>
    </citation>
    <scope>NUCLEOTIDE SEQUENCE [LARGE SCALE GENOMIC DNA]</scope>
    <source>
        <strain evidence="17 18">SE8</strain>
    </source>
</reference>
<dbReference type="PROSITE" id="PS50868">
    <property type="entry name" value="POST_SET"/>
    <property type="match status" value="1"/>
</dbReference>
<evidence type="ECO:0000256" key="7">
    <source>
        <dbReference type="ARBA" id="ARBA00022853"/>
    </source>
</evidence>
<keyword evidence="5" id="KW-0808">Transferase</keyword>
<dbReference type="PROSITE" id="PS50280">
    <property type="entry name" value="SET"/>
    <property type="match status" value="1"/>
</dbReference>
<evidence type="ECO:0000313" key="17">
    <source>
        <dbReference type="EMBL" id="CCJ29409.1"/>
    </source>
</evidence>
<dbReference type="SUPFAM" id="SSF82199">
    <property type="entry name" value="SET domain"/>
    <property type="match status" value="1"/>
</dbReference>
<keyword evidence="6" id="KW-0949">S-adenosyl-L-methionine</keyword>
<protein>
    <recommendedName>
        <fullName evidence="3">Histone-lysine N-methyltransferase, H3 lysine-4 specific</fullName>
        <ecNumber evidence="2">2.1.1.354</ecNumber>
    </recommendedName>
    <alternativeName>
        <fullName evidence="10">SET domain-containing protein 1</fullName>
    </alternativeName>
</protein>
<dbReference type="SMART" id="SM01291">
    <property type="entry name" value="N-SET"/>
    <property type="match status" value="1"/>
</dbReference>
<keyword evidence="7" id="KW-0156">Chromatin regulator</keyword>
<evidence type="ECO:0000256" key="5">
    <source>
        <dbReference type="ARBA" id="ARBA00022679"/>
    </source>
</evidence>
<dbReference type="GO" id="GO:0003723">
    <property type="term" value="F:RNA binding"/>
    <property type="evidence" value="ECO:0007669"/>
    <property type="project" value="UniProtKB-KW"/>
</dbReference>
<dbReference type="CDD" id="cd20072">
    <property type="entry name" value="SET_SET1"/>
    <property type="match status" value="1"/>
</dbReference>
<evidence type="ECO:0000256" key="13">
    <source>
        <dbReference type="ARBA" id="ARBA00049129"/>
    </source>
</evidence>
<dbReference type="STRING" id="1209962.L0PBG5"/>
<evidence type="ECO:0000256" key="12">
    <source>
        <dbReference type="ARBA" id="ARBA00047583"/>
    </source>
</evidence>
<dbReference type="InterPro" id="IPR046341">
    <property type="entry name" value="SET_dom_sf"/>
</dbReference>
<comment type="caution">
    <text evidence="17">The sequence shown here is derived from an EMBL/GenBank/DDBJ whole genome shotgun (WGS) entry which is preliminary data.</text>
</comment>
<keyword evidence="4" id="KW-0489">Methyltransferase</keyword>
<evidence type="ECO:0000259" key="16">
    <source>
        <dbReference type="PROSITE" id="PS50868"/>
    </source>
</evidence>
<dbReference type="InterPro" id="IPR044570">
    <property type="entry name" value="Set1-like"/>
</dbReference>
<feature type="domain" description="Post-SET" evidence="16">
    <location>
        <begin position="359"/>
        <end position="375"/>
    </location>
</feature>
<keyword evidence="8" id="KW-0694">RNA-binding</keyword>
<dbReference type="SMART" id="SM00317">
    <property type="entry name" value="SET"/>
    <property type="match status" value="1"/>
</dbReference>
<dbReference type="Pfam" id="PF00856">
    <property type="entry name" value="SET"/>
    <property type="match status" value="1"/>
</dbReference>
<dbReference type="Pfam" id="PF11764">
    <property type="entry name" value="N-SET"/>
    <property type="match status" value="2"/>
</dbReference>
<name>L0PBG5_PNEJI</name>
<evidence type="ECO:0000256" key="2">
    <source>
        <dbReference type="ARBA" id="ARBA00012182"/>
    </source>
</evidence>
<comment type="catalytic activity">
    <reaction evidence="12">
        <text>N(6)-methyl-L-lysyl(4)-[histone H3] + S-adenosyl-L-methionine = N(6),N(6)-dimethyl-L-lysyl(4)-[histone H3] + S-adenosyl-L-homocysteine + H(+)</text>
        <dbReference type="Rhea" id="RHEA:60268"/>
        <dbReference type="Rhea" id="RHEA-COMP:15540"/>
        <dbReference type="Rhea" id="RHEA-COMP:15543"/>
        <dbReference type="ChEBI" id="CHEBI:15378"/>
        <dbReference type="ChEBI" id="CHEBI:57856"/>
        <dbReference type="ChEBI" id="CHEBI:59789"/>
        <dbReference type="ChEBI" id="CHEBI:61929"/>
        <dbReference type="ChEBI" id="CHEBI:61976"/>
    </reaction>
</comment>
<dbReference type="InterPro" id="IPR024657">
    <property type="entry name" value="COMPASS_Set1_N-SET"/>
</dbReference>
<dbReference type="InParanoid" id="L0PBG5"/>
<dbReference type="PANTHER" id="PTHR45814">
    <property type="entry name" value="HISTONE-LYSINE N-METHYLTRANSFERASE SETD1"/>
    <property type="match status" value="1"/>
</dbReference>
<dbReference type="AlphaFoldDB" id="L0PBG5"/>
<dbReference type="InterPro" id="IPR001214">
    <property type="entry name" value="SET_dom"/>
</dbReference>
<dbReference type="EC" id="2.1.1.354" evidence="2"/>
<dbReference type="GO" id="GO:0140999">
    <property type="term" value="F:histone H3K4 trimethyltransferase activity"/>
    <property type="evidence" value="ECO:0007669"/>
    <property type="project" value="UniProtKB-EC"/>
</dbReference>
<keyword evidence="9" id="KW-0539">Nucleus</keyword>